<dbReference type="InterPro" id="IPR052710">
    <property type="entry name" value="CAAX_protease"/>
</dbReference>
<feature type="transmembrane region" description="Helical" evidence="1">
    <location>
        <begin position="217"/>
        <end position="235"/>
    </location>
</feature>
<gene>
    <name evidence="3" type="ORF">FPZ45_04755</name>
</gene>
<dbReference type="PANTHER" id="PTHR36435">
    <property type="entry name" value="SLR1288 PROTEIN"/>
    <property type="match status" value="1"/>
</dbReference>
<feature type="transmembrane region" description="Helical" evidence="1">
    <location>
        <begin position="42"/>
        <end position="62"/>
    </location>
</feature>
<keyword evidence="1" id="KW-1133">Transmembrane helix</keyword>
<proteinExistence type="predicted"/>
<keyword evidence="1" id="KW-0472">Membrane</keyword>
<dbReference type="GO" id="GO:0004175">
    <property type="term" value="F:endopeptidase activity"/>
    <property type="evidence" value="ECO:0007669"/>
    <property type="project" value="UniProtKB-ARBA"/>
</dbReference>
<feature type="transmembrane region" description="Helical" evidence="1">
    <location>
        <begin position="171"/>
        <end position="189"/>
    </location>
</feature>
<dbReference type="Proteomes" id="UP000316330">
    <property type="component" value="Unassembled WGS sequence"/>
</dbReference>
<keyword evidence="4" id="KW-1185">Reference proteome</keyword>
<protein>
    <submittedName>
        <fullName evidence="3">CPBP family intramembrane metalloprotease</fullName>
    </submittedName>
</protein>
<keyword evidence="1" id="KW-0812">Transmembrane</keyword>
<dbReference type="OrthoDB" id="371054at2"/>
<evidence type="ECO:0000256" key="1">
    <source>
        <dbReference type="SAM" id="Phobius"/>
    </source>
</evidence>
<feature type="transmembrane region" description="Helical" evidence="1">
    <location>
        <begin position="82"/>
        <end position="103"/>
    </location>
</feature>
<evidence type="ECO:0000313" key="3">
    <source>
        <dbReference type="EMBL" id="TVY03190.1"/>
    </source>
</evidence>
<dbReference type="RefSeq" id="WP_144698941.1">
    <property type="nucleotide sequence ID" value="NZ_VNJJ01000002.1"/>
</dbReference>
<dbReference type="GO" id="GO:0080120">
    <property type="term" value="P:CAAX-box protein maturation"/>
    <property type="evidence" value="ECO:0007669"/>
    <property type="project" value="UniProtKB-ARBA"/>
</dbReference>
<name>A0A559JTM5_9BACL</name>
<dbReference type="AlphaFoldDB" id="A0A559JTM5"/>
<evidence type="ECO:0000259" key="2">
    <source>
        <dbReference type="Pfam" id="PF02517"/>
    </source>
</evidence>
<feature type="transmembrane region" description="Helical" evidence="1">
    <location>
        <begin position="12"/>
        <end position="36"/>
    </location>
</feature>
<dbReference type="InterPro" id="IPR003675">
    <property type="entry name" value="Rce1/LyrA-like_dom"/>
</dbReference>
<comment type="caution">
    <text evidence="3">The sequence shown here is derived from an EMBL/GenBank/DDBJ whole genome shotgun (WGS) entry which is preliminary data.</text>
</comment>
<dbReference type="GO" id="GO:0006508">
    <property type="term" value="P:proteolysis"/>
    <property type="evidence" value="ECO:0007669"/>
    <property type="project" value="UniProtKB-KW"/>
</dbReference>
<dbReference type="EMBL" id="VNJJ01000002">
    <property type="protein sequence ID" value="TVY03190.1"/>
    <property type="molecule type" value="Genomic_DNA"/>
</dbReference>
<feature type="transmembrane region" description="Helical" evidence="1">
    <location>
        <begin position="109"/>
        <end position="129"/>
    </location>
</feature>
<accession>A0A559JTM5</accession>
<keyword evidence="3" id="KW-0378">Hydrolase</keyword>
<feature type="domain" description="CAAX prenyl protease 2/Lysostaphin resistance protein A-like" evidence="2">
    <location>
        <begin position="109"/>
        <end position="207"/>
    </location>
</feature>
<feature type="transmembrane region" description="Helical" evidence="1">
    <location>
        <begin position="141"/>
        <end position="159"/>
    </location>
</feature>
<dbReference type="Pfam" id="PF02517">
    <property type="entry name" value="Rce1-like"/>
    <property type="match status" value="1"/>
</dbReference>
<dbReference type="PANTHER" id="PTHR36435:SF1">
    <property type="entry name" value="CAAX AMINO TERMINAL PROTEASE FAMILY PROTEIN"/>
    <property type="match status" value="1"/>
</dbReference>
<keyword evidence="3" id="KW-0645">Protease</keyword>
<organism evidence="3 4">
    <name type="scientific">Cohnella terricola</name>
    <dbReference type="NCBI Taxonomy" id="1289167"/>
    <lineage>
        <taxon>Bacteria</taxon>
        <taxon>Bacillati</taxon>
        <taxon>Bacillota</taxon>
        <taxon>Bacilli</taxon>
        <taxon>Bacillales</taxon>
        <taxon>Paenibacillaceae</taxon>
        <taxon>Cohnella</taxon>
    </lineage>
</organism>
<evidence type="ECO:0000313" key="4">
    <source>
        <dbReference type="Proteomes" id="UP000316330"/>
    </source>
</evidence>
<sequence>MHKQDGYSVKRPYLLILWIELALIVCVAGGSAYVSIAEMTHPLAPFLGFVPIALFLLIYLSVTKNWRTFYFGSLRSLTAKQWAEYLPLLLILILLVVGNRGFQDQPVSFFVYMLLSQLLLVGFVEETLFRGIILRALIQRGKAVAVGVSSILFGVTHALQALGGQSLEDTMLQIAYAFILGFVLALLVVKNKAILPSILFHGLHNFINFTGNAPSTHVYDFLVIAILIAQLMWLLRPDRNKVAILA</sequence>
<keyword evidence="3" id="KW-0482">Metalloprotease</keyword>
<reference evidence="3 4" key="1">
    <citation type="submission" date="2019-07" db="EMBL/GenBank/DDBJ databases">
        <authorList>
            <person name="Kim J."/>
        </authorList>
    </citation>
    <scope>NUCLEOTIDE SEQUENCE [LARGE SCALE GENOMIC DNA]</scope>
    <source>
        <strain evidence="3 4">G13</strain>
    </source>
</reference>
<dbReference type="GO" id="GO:0008237">
    <property type="term" value="F:metallopeptidase activity"/>
    <property type="evidence" value="ECO:0007669"/>
    <property type="project" value="UniProtKB-KW"/>
</dbReference>